<sequence length="147" mass="16080">DRVLPLLPSLKCSGTISAHCNLHLLGSSDSPASASQVAGITGAHHHTQLIFVFLVETGFHRVSQAGLKLLTSDSPPASAFQTARITGVSHHTWPRLRLLKEIVISGFRNSAFCCAMLFLSAKYCHYLWYTTLIPKLLKVSKFKSFAS</sequence>
<dbReference type="GeneTree" id="ENSGT01150000286943"/>
<protein>
    <submittedName>
        <fullName evidence="1">Uncharacterized protein</fullName>
    </submittedName>
</protein>
<dbReference type="Bgee" id="ENSMMUG00000050401">
    <property type="expression patterns" value="Expressed in olfactory segment of nasal mucosa"/>
</dbReference>
<accession>A0A5F7ZQC1</accession>
<dbReference type="PRINTS" id="PR02045">
    <property type="entry name" value="F138DOMAIN"/>
</dbReference>
<reference evidence="2" key="1">
    <citation type="journal article" date="2007" name="Science">
        <title>Evolutionary and biomedical insights from the rhesus macaque genome.</title>
        <authorList>
            <person name="Gibbs R.A."/>
            <person name="Rogers J."/>
            <person name="Katze M.G."/>
            <person name="Bumgarner R."/>
            <person name="Weinstock G.M."/>
            <person name="Mardis E.R."/>
            <person name="Remington K.A."/>
            <person name="Strausberg R.L."/>
            <person name="Venter J.C."/>
            <person name="Wilson R.K."/>
            <person name="Batzer M.A."/>
            <person name="Bustamante C.D."/>
            <person name="Eichler E.E."/>
            <person name="Hahn M.W."/>
            <person name="Hardison R.C."/>
            <person name="Makova K.D."/>
            <person name="Miller W."/>
            <person name="Milosavljevic A."/>
            <person name="Palermo R.E."/>
            <person name="Siepel A."/>
            <person name="Sikela J.M."/>
            <person name="Attaway T."/>
            <person name="Bell S."/>
            <person name="Bernard K.E."/>
            <person name="Buhay C.J."/>
            <person name="Chandrabose M.N."/>
            <person name="Dao M."/>
            <person name="Davis C."/>
            <person name="Delehaunty K.D."/>
            <person name="Ding Y."/>
            <person name="Dinh H.H."/>
            <person name="Dugan-Rocha S."/>
            <person name="Fulton L.A."/>
            <person name="Gabisi R.A."/>
            <person name="Garner T.T."/>
            <person name="Godfrey J."/>
            <person name="Hawes A.C."/>
            <person name="Hernandez J."/>
            <person name="Hines S."/>
            <person name="Holder M."/>
            <person name="Hume J."/>
            <person name="Jhangiani S.N."/>
            <person name="Joshi V."/>
            <person name="Khan Z.M."/>
            <person name="Kirkness E.F."/>
            <person name="Cree A."/>
            <person name="Fowler R.G."/>
            <person name="Lee S."/>
            <person name="Lewis L.R."/>
            <person name="Li Z."/>
            <person name="Liu Y.-S."/>
            <person name="Moore S.M."/>
            <person name="Muzny D."/>
            <person name="Nazareth L.V."/>
            <person name="Ngo D.N."/>
            <person name="Okwuonu G.O."/>
            <person name="Pai G."/>
            <person name="Parker D."/>
            <person name="Paul H.A."/>
            <person name="Pfannkoch C."/>
            <person name="Pohl C.S."/>
            <person name="Rogers Y.-H.C."/>
            <person name="Ruiz S.J."/>
            <person name="Sabo A."/>
            <person name="Santibanez J."/>
            <person name="Schneider B.W."/>
            <person name="Smith S.M."/>
            <person name="Sodergren E."/>
            <person name="Svatek A.F."/>
            <person name="Utterback T.R."/>
            <person name="Vattathil S."/>
            <person name="Warren W."/>
            <person name="White C.S."/>
            <person name="Chinwalla A.T."/>
            <person name="Feng Y."/>
            <person name="Halpern A.L."/>
            <person name="Hillier L.W."/>
            <person name="Huang X."/>
            <person name="Minx P."/>
            <person name="Nelson J.O."/>
            <person name="Pepin K.H."/>
            <person name="Qin X."/>
            <person name="Sutton G.G."/>
            <person name="Venter E."/>
            <person name="Walenz B.P."/>
            <person name="Wallis J.W."/>
            <person name="Worley K.C."/>
            <person name="Yang S.-P."/>
            <person name="Jones S.M."/>
            <person name="Marra M.A."/>
            <person name="Rocchi M."/>
            <person name="Schein J.E."/>
            <person name="Baertsch R."/>
            <person name="Clarke L."/>
            <person name="Csuros M."/>
            <person name="Glasscock J."/>
            <person name="Harris R.A."/>
            <person name="Havlak P."/>
            <person name="Jackson A.R."/>
            <person name="Jiang H."/>
            <person name="Liu Y."/>
            <person name="Messina D.N."/>
            <person name="Shen Y."/>
            <person name="Song H.X.-Z."/>
            <person name="Wylie T."/>
            <person name="Zhang L."/>
            <person name="Birney E."/>
            <person name="Han K."/>
            <person name="Konkel M.K."/>
            <person name="Lee J."/>
            <person name="Smit A.F.A."/>
            <person name="Ullmer B."/>
            <person name="Wang H."/>
            <person name="Xing J."/>
            <person name="Burhans R."/>
            <person name="Cheng Z."/>
            <person name="Karro J.E."/>
            <person name="Ma J."/>
            <person name="Raney B."/>
            <person name="She X."/>
            <person name="Cox M.J."/>
            <person name="Demuth J.P."/>
            <person name="Dumas L.J."/>
            <person name="Han S.-G."/>
            <person name="Hopkins J."/>
            <person name="Karimpour-Fard A."/>
            <person name="Kim Y.H."/>
            <person name="Pollack J.R."/>
            <person name="Vinar T."/>
            <person name="Addo-Quaye C."/>
            <person name="Degenhardt J."/>
            <person name="Denby A."/>
            <person name="Hubisz M.J."/>
            <person name="Indap A."/>
            <person name="Kosiol C."/>
            <person name="Lahn B.T."/>
            <person name="Lawson H.A."/>
            <person name="Marklein A."/>
            <person name="Nielsen R."/>
            <person name="Vallender E.J."/>
            <person name="Clark A.G."/>
            <person name="Ferguson B."/>
            <person name="Hernandez R.D."/>
            <person name="Hirani K."/>
            <person name="Kehrer-Sawatzki H."/>
            <person name="Kolb J."/>
            <person name="Patil S."/>
            <person name="Pu L.-L."/>
            <person name="Ren Y."/>
            <person name="Smith D.G."/>
            <person name="Wheeler D.A."/>
            <person name="Schenck I."/>
            <person name="Ball E.V."/>
            <person name="Chen R."/>
            <person name="Cooper D.N."/>
            <person name="Giardine B."/>
            <person name="Hsu F."/>
            <person name="Kent W.J."/>
            <person name="Lesk A."/>
            <person name="Nelson D.L."/>
            <person name="O'brien W.E."/>
            <person name="Pruefer K."/>
            <person name="Stenson P.D."/>
            <person name="Wallace J.C."/>
            <person name="Ke H."/>
            <person name="Liu X.-M."/>
            <person name="Wang P."/>
            <person name="Xiang A.P."/>
            <person name="Yang F."/>
            <person name="Barber G.P."/>
            <person name="Haussler D."/>
            <person name="Karolchik D."/>
            <person name="Kern A.D."/>
            <person name="Kuhn R.M."/>
            <person name="Smith K.E."/>
            <person name="Zwieg A.S."/>
        </authorList>
    </citation>
    <scope>NUCLEOTIDE SEQUENCE [LARGE SCALE GENOMIC DNA]</scope>
    <source>
        <strain evidence="2">17573</strain>
    </source>
</reference>
<dbReference type="InParanoid" id="A0A5F7ZQC1"/>
<dbReference type="Ensembl" id="ENSMMUT00000099028.1">
    <property type="protein sequence ID" value="ENSMMUP00000066838.1"/>
    <property type="gene ID" value="ENSMMUG00000050401.1"/>
</dbReference>
<dbReference type="AlphaFoldDB" id="A0A5F7ZQC1"/>
<proteinExistence type="predicted"/>
<dbReference type="PANTHER" id="PTHR12138">
    <property type="entry name" value="PRIMATE-EXPANDED PROTEIN FAMILY"/>
    <property type="match status" value="1"/>
</dbReference>
<evidence type="ECO:0000313" key="2">
    <source>
        <dbReference type="Proteomes" id="UP000006718"/>
    </source>
</evidence>
<keyword evidence="2" id="KW-1185">Reference proteome</keyword>
<name>A0A5F7ZQC1_MACMU</name>
<reference evidence="1" key="2">
    <citation type="submission" date="2019-01" db="EMBL/GenBank/DDBJ databases">
        <authorList>
            <person name="Graves T."/>
            <person name="Eichler E.E."/>
            <person name="Wilson R.K."/>
        </authorList>
    </citation>
    <scope>NUCLEOTIDE SEQUENCE [LARGE SCALE GENOMIC DNA]</scope>
    <source>
        <strain evidence="1">17573</strain>
    </source>
</reference>
<evidence type="ECO:0000313" key="1">
    <source>
        <dbReference type="Ensembl" id="ENSMMUP00000066838.1"/>
    </source>
</evidence>
<organism evidence="1 2">
    <name type="scientific">Macaca mulatta</name>
    <name type="common">Rhesus macaque</name>
    <dbReference type="NCBI Taxonomy" id="9544"/>
    <lineage>
        <taxon>Eukaryota</taxon>
        <taxon>Metazoa</taxon>
        <taxon>Chordata</taxon>
        <taxon>Craniata</taxon>
        <taxon>Vertebrata</taxon>
        <taxon>Euteleostomi</taxon>
        <taxon>Mammalia</taxon>
        <taxon>Eutheria</taxon>
        <taxon>Euarchontoglires</taxon>
        <taxon>Primates</taxon>
        <taxon>Haplorrhini</taxon>
        <taxon>Catarrhini</taxon>
        <taxon>Cercopithecidae</taxon>
        <taxon>Cercopithecinae</taxon>
        <taxon>Macaca</taxon>
    </lineage>
</organism>
<reference evidence="1" key="4">
    <citation type="submission" date="2025-09" db="UniProtKB">
        <authorList>
            <consortium name="Ensembl"/>
        </authorList>
    </citation>
    <scope>IDENTIFICATION</scope>
    <source>
        <strain evidence="1">17573</strain>
    </source>
</reference>
<dbReference type="Proteomes" id="UP000006718">
    <property type="component" value="Chromosome 4"/>
</dbReference>
<dbReference type="PANTHER" id="PTHR12138:SF161">
    <property type="entry name" value="SECRETED PROTEIN"/>
    <property type="match status" value="1"/>
</dbReference>
<reference evidence="1" key="3">
    <citation type="submission" date="2025-08" db="UniProtKB">
        <authorList>
            <consortium name="Ensembl"/>
        </authorList>
    </citation>
    <scope>IDENTIFICATION</scope>
    <source>
        <strain evidence="1">17573</strain>
    </source>
</reference>
<dbReference type="VEuPathDB" id="HostDB:ENSMMUG00000050401"/>